<dbReference type="EMBL" id="JBHRWW010000016">
    <property type="protein sequence ID" value="MFC3690074.1"/>
    <property type="molecule type" value="Genomic_DNA"/>
</dbReference>
<accession>A0ABV7WJP0</accession>
<sequence length="191" mass="19541">MCVLGDELVAGTGDPRAMGWVGRVAARTPQEGFRLTSHALGVPGETTSGMAARWAAETGPRLGQDGRLVLGLGHADLRAGTVTARSRLNVANVLDACGERGLPALVVGPPPVLPGGPDGALAGPLRGLADAFTEVCDRRGVPYVDLLAGLSGNADWEADLAASDGRVPGQTGYGLIAYLVLHGGWDRLFPA</sequence>
<dbReference type="InterPro" id="IPR013830">
    <property type="entry name" value="SGNH_hydro"/>
</dbReference>
<dbReference type="Proteomes" id="UP001595685">
    <property type="component" value="Unassembled WGS sequence"/>
</dbReference>
<dbReference type="InterPro" id="IPR036514">
    <property type="entry name" value="SGNH_hydro_sf"/>
</dbReference>
<evidence type="ECO:0000313" key="2">
    <source>
        <dbReference type="EMBL" id="MFC3690074.1"/>
    </source>
</evidence>
<evidence type="ECO:0000259" key="1">
    <source>
        <dbReference type="Pfam" id="PF13472"/>
    </source>
</evidence>
<feature type="domain" description="SGNH hydrolase-type esterase" evidence="1">
    <location>
        <begin position="3"/>
        <end position="173"/>
    </location>
</feature>
<dbReference type="RefSeq" id="WP_376984226.1">
    <property type="nucleotide sequence ID" value="NZ_JBHRWW010000016.1"/>
</dbReference>
<proteinExistence type="predicted"/>
<keyword evidence="3" id="KW-1185">Reference proteome</keyword>
<protein>
    <submittedName>
        <fullName evidence="2">GDSL-type esterase/lipase family protein</fullName>
    </submittedName>
</protein>
<evidence type="ECO:0000313" key="3">
    <source>
        <dbReference type="Proteomes" id="UP001595685"/>
    </source>
</evidence>
<gene>
    <name evidence="2" type="ORF">ACFOLH_17140</name>
</gene>
<comment type="caution">
    <text evidence="2">The sequence shown here is derived from an EMBL/GenBank/DDBJ whole genome shotgun (WGS) entry which is preliminary data.</text>
</comment>
<dbReference type="Gene3D" id="3.40.50.1110">
    <property type="entry name" value="SGNH hydrolase"/>
    <property type="match status" value="1"/>
</dbReference>
<dbReference type="SUPFAM" id="SSF52266">
    <property type="entry name" value="SGNH hydrolase"/>
    <property type="match status" value="1"/>
</dbReference>
<organism evidence="2 3">
    <name type="scientific">Aquipuribacter hungaricus</name>
    <dbReference type="NCBI Taxonomy" id="545624"/>
    <lineage>
        <taxon>Bacteria</taxon>
        <taxon>Bacillati</taxon>
        <taxon>Actinomycetota</taxon>
        <taxon>Actinomycetes</taxon>
        <taxon>Micrococcales</taxon>
        <taxon>Intrasporangiaceae</taxon>
        <taxon>Aquipuribacter</taxon>
    </lineage>
</organism>
<name>A0ABV7WJP0_9MICO</name>
<dbReference type="Pfam" id="PF13472">
    <property type="entry name" value="Lipase_GDSL_2"/>
    <property type="match status" value="1"/>
</dbReference>
<reference evidence="3" key="1">
    <citation type="journal article" date="2019" name="Int. J. Syst. Evol. Microbiol.">
        <title>The Global Catalogue of Microorganisms (GCM) 10K type strain sequencing project: providing services to taxonomists for standard genome sequencing and annotation.</title>
        <authorList>
            <consortium name="The Broad Institute Genomics Platform"/>
            <consortium name="The Broad Institute Genome Sequencing Center for Infectious Disease"/>
            <person name="Wu L."/>
            <person name="Ma J."/>
        </authorList>
    </citation>
    <scope>NUCLEOTIDE SEQUENCE [LARGE SCALE GENOMIC DNA]</scope>
    <source>
        <strain evidence="3">NCAIM B.02333</strain>
    </source>
</reference>